<evidence type="ECO:0000313" key="2">
    <source>
        <dbReference type="Proteomes" id="UP000326340"/>
    </source>
</evidence>
<dbReference type="EMBL" id="PUHP01000045">
    <property type="protein sequence ID" value="TQN74272.1"/>
    <property type="molecule type" value="Genomic_DNA"/>
</dbReference>
<reference evidence="1 2" key="1">
    <citation type="journal article" date="2019" name="Sci. Rep.">
        <title>Colletotrichum shisoi sp. nov., an anthracnose pathogen of Perilla frutescens in Japan: molecular phylogenetic, morphological and genomic evidence.</title>
        <authorList>
            <person name="Gan P."/>
            <person name="Tsushima A."/>
            <person name="Hiroyama R."/>
            <person name="Narusaka M."/>
            <person name="Takano Y."/>
            <person name="Narusaka Y."/>
            <person name="Kawaradani M."/>
            <person name="Damm U."/>
            <person name="Shirasu K."/>
        </authorList>
    </citation>
    <scope>NUCLEOTIDE SEQUENCE [LARGE SCALE GENOMIC DNA]</scope>
    <source>
        <strain evidence="1 2">PG-2018a</strain>
    </source>
</reference>
<evidence type="ECO:0000313" key="1">
    <source>
        <dbReference type="EMBL" id="TQN74272.1"/>
    </source>
</evidence>
<comment type="caution">
    <text evidence="1">The sequence shown here is derived from an EMBL/GenBank/DDBJ whole genome shotgun (WGS) entry which is preliminary data.</text>
</comment>
<keyword evidence="2" id="KW-1185">Reference proteome</keyword>
<proteinExistence type="predicted"/>
<sequence>LHAKTRIAVTARVLLNDNDQPAAFGVALRRNVSQGTRPSSAMSAFRWVPSVLPISPRCQKASRTNAWILR</sequence>
<name>A0A5Q4C4J8_9PEZI</name>
<gene>
    <name evidence="1" type="ORF">CSHISOI_01202</name>
</gene>
<feature type="non-terminal residue" evidence="1">
    <location>
        <position position="1"/>
    </location>
</feature>
<organism evidence="1 2">
    <name type="scientific">Colletotrichum shisoi</name>
    <dbReference type="NCBI Taxonomy" id="2078593"/>
    <lineage>
        <taxon>Eukaryota</taxon>
        <taxon>Fungi</taxon>
        <taxon>Dikarya</taxon>
        <taxon>Ascomycota</taxon>
        <taxon>Pezizomycotina</taxon>
        <taxon>Sordariomycetes</taxon>
        <taxon>Hypocreomycetidae</taxon>
        <taxon>Glomerellales</taxon>
        <taxon>Glomerellaceae</taxon>
        <taxon>Colletotrichum</taxon>
        <taxon>Colletotrichum destructivum species complex</taxon>
    </lineage>
</organism>
<dbReference type="AlphaFoldDB" id="A0A5Q4C4J8"/>
<protein>
    <submittedName>
        <fullName evidence="1">Uncharacterized protein</fullName>
    </submittedName>
</protein>
<accession>A0A5Q4C4J8</accession>
<dbReference type="Proteomes" id="UP000326340">
    <property type="component" value="Unassembled WGS sequence"/>
</dbReference>